<evidence type="ECO:0008006" key="3">
    <source>
        <dbReference type="Google" id="ProtNLM"/>
    </source>
</evidence>
<organism evidence="1 2">
    <name type="scientific">Kibdelosporangium banguiense</name>
    <dbReference type="NCBI Taxonomy" id="1365924"/>
    <lineage>
        <taxon>Bacteria</taxon>
        <taxon>Bacillati</taxon>
        <taxon>Actinomycetota</taxon>
        <taxon>Actinomycetes</taxon>
        <taxon>Pseudonocardiales</taxon>
        <taxon>Pseudonocardiaceae</taxon>
        <taxon>Kibdelosporangium</taxon>
    </lineage>
</organism>
<accession>A0ABS4TGA0</accession>
<dbReference type="RefSeq" id="WP_307855125.1">
    <property type="nucleotide sequence ID" value="NZ_JAGINW010000001.1"/>
</dbReference>
<dbReference type="Proteomes" id="UP001519332">
    <property type="component" value="Unassembled WGS sequence"/>
</dbReference>
<dbReference type="EMBL" id="JAGINW010000001">
    <property type="protein sequence ID" value="MBP2322871.1"/>
    <property type="molecule type" value="Genomic_DNA"/>
</dbReference>
<reference evidence="1 2" key="1">
    <citation type="submission" date="2021-03" db="EMBL/GenBank/DDBJ databases">
        <title>Sequencing the genomes of 1000 actinobacteria strains.</title>
        <authorList>
            <person name="Klenk H.-P."/>
        </authorList>
    </citation>
    <scope>NUCLEOTIDE SEQUENCE [LARGE SCALE GENOMIC DNA]</scope>
    <source>
        <strain evidence="1 2">DSM 46670</strain>
    </source>
</reference>
<name>A0ABS4TGA0_9PSEU</name>
<keyword evidence="2" id="KW-1185">Reference proteome</keyword>
<sequence>MNVHGSFTGRERLLEGKAIREVDNGPLPERLSDALRYGPFHRALREAIEYRGLSLTRITAHLQRLGVKIGQSTLSYWQRGLRHPEVPRSIDTVRALETVLRLPPDSLVVLIGPRQRGRPDEVVPKFTEVSRVWQNATDLLTEFDVLPENKTNADLRIDAVHDYIQLGPHREQRTQTTRFVVTAARSGPDRYFATHGGDEGCLVDRIEITTAEGCRLGRVRRTPEKGVMAMEFLFDRRLSEGETHVFCFTITDGSGGPSPGMERTFLRGVGTYLVQHAFHRRALPSRVIRQFRTREGAEPVGIEGLVCGLGRVTSGYFTDLPAGMAAIQIEWP</sequence>
<protein>
    <recommendedName>
        <fullName evidence="3">XRE family transcriptional regulator</fullName>
    </recommendedName>
</protein>
<proteinExistence type="predicted"/>
<evidence type="ECO:0000313" key="1">
    <source>
        <dbReference type="EMBL" id="MBP2322871.1"/>
    </source>
</evidence>
<gene>
    <name evidence="1" type="ORF">JOF56_003256</name>
</gene>
<comment type="caution">
    <text evidence="1">The sequence shown here is derived from an EMBL/GenBank/DDBJ whole genome shotgun (WGS) entry which is preliminary data.</text>
</comment>
<evidence type="ECO:0000313" key="2">
    <source>
        <dbReference type="Proteomes" id="UP001519332"/>
    </source>
</evidence>